<dbReference type="EMBL" id="BARS01008970">
    <property type="protein sequence ID" value="GAF68434.1"/>
    <property type="molecule type" value="Genomic_DNA"/>
</dbReference>
<reference evidence="2" key="1">
    <citation type="journal article" date="2014" name="Front. Microbiol.">
        <title>High frequency of phylogenetically diverse reductive dehalogenase-homologous genes in deep subseafloor sedimentary metagenomes.</title>
        <authorList>
            <person name="Kawai M."/>
            <person name="Futagami T."/>
            <person name="Toyoda A."/>
            <person name="Takaki Y."/>
            <person name="Nishi S."/>
            <person name="Hori S."/>
            <person name="Arai W."/>
            <person name="Tsubouchi T."/>
            <person name="Morono Y."/>
            <person name="Uchiyama I."/>
            <person name="Ito T."/>
            <person name="Fujiyama A."/>
            <person name="Inagaki F."/>
            <person name="Takami H."/>
        </authorList>
    </citation>
    <scope>NUCLEOTIDE SEQUENCE</scope>
    <source>
        <strain evidence="2">Expedition CK06-06</strain>
    </source>
</reference>
<evidence type="ECO:0000313" key="2">
    <source>
        <dbReference type="EMBL" id="GAF68434.1"/>
    </source>
</evidence>
<protein>
    <submittedName>
        <fullName evidence="2">Uncharacterized protein</fullName>
    </submittedName>
</protein>
<gene>
    <name evidence="2" type="ORF">S01H1_16983</name>
</gene>
<feature type="coiled-coil region" evidence="1">
    <location>
        <begin position="1"/>
        <end position="38"/>
    </location>
</feature>
<proteinExistence type="predicted"/>
<evidence type="ECO:0000256" key="1">
    <source>
        <dbReference type="SAM" id="Coils"/>
    </source>
</evidence>
<keyword evidence="1" id="KW-0175">Coiled coil</keyword>
<organism evidence="2">
    <name type="scientific">marine sediment metagenome</name>
    <dbReference type="NCBI Taxonomy" id="412755"/>
    <lineage>
        <taxon>unclassified sequences</taxon>
        <taxon>metagenomes</taxon>
        <taxon>ecological metagenomes</taxon>
    </lineage>
</organism>
<name>X0RHV3_9ZZZZ</name>
<sequence>MSNTEQLLQNAYKKKEQITELEQQVINLKDELRIVNDKIFKTCSHEWIRDSWANFDDICKYYCKKCLLWKDGSSYT</sequence>
<comment type="caution">
    <text evidence="2">The sequence shown here is derived from an EMBL/GenBank/DDBJ whole genome shotgun (WGS) entry which is preliminary data.</text>
</comment>
<accession>X0RHV3</accession>
<dbReference type="AlphaFoldDB" id="X0RHV3"/>